<gene>
    <name evidence="1" type="ORF">SAMN05216438_101546</name>
</gene>
<evidence type="ECO:0000313" key="2">
    <source>
        <dbReference type="Proteomes" id="UP000181969"/>
    </source>
</evidence>
<dbReference type="EMBL" id="FOTJ01000001">
    <property type="protein sequence ID" value="SFL15086.1"/>
    <property type="molecule type" value="Genomic_DNA"/>
</dbReference>
<organism evidence="1 2">
    <name type="scientific">Lactococcus garvieae</name>
    <dbReference type="NCBI Taxonomy" id="1363"/>
    <lineage>
        <taxon>Bacteria</taxon>
        <taxon>Bacillati</taxon>
        <taxon>Bacillota</taxon>
        <taxon>Bacilli</taxon>
        <taxon>Lactobacillales</taxon>
        <taxon>Streptococcaceae</taxon>
        <taxon>Lactococcus</taxon>
    </lineage>
</organism>
<dbReference type="Proteomes" id="UP000181969">
    <property type="component" value="Unassembled WGS sequence"/>
</dbReference>
<dbReference type="AlphaFoldDB" id="A0A1I4FE37"/>
<reference evidence="1 2" key="1">
    <citation type="submission" date="2016-10" db="EMBL/GenBank/DDBJ databases">
        <authorList>
            <person name="de Groot N.N."/>
        </authorList>
    </citation>
    <scope>NUCLEOTIDE SEQUENCE [LARGE SCALE GENOMIC DNA]</scope>
    <source>
        <strain evidence="1 2">M79</strain>
    </source>
</reference>
<dbReference type="RefSeq" id="WP_256211049.1">
    <property type="nucleotide sequence ID" value="NZ_FOTJ01000001.1"/>
</dbReference>
<sequence>MNIFDKEFIKFLAREIARPILETIQEFSKQKEDKKIAQISLIPQNVVLEELDIDWKHWTNGKMKT</sequence>
<accession>A0A1I4FE37</accession>
<name>A0A1I4FE37_9LACT</name>
<evidence type="ECO:0000313" key="1">
    <source>
        <dbReference type="EMBL" id="SFL15086.1"/>
    </source>
</evidence>
<proteinExistence type="predicted"/>
<protein>
    <submittedName>
        <fullName evidence="1">Uncharacterized protein</fullName>
    </submittedName>
</protein>